<keyword evidence="2" id="KW-1185">Reference proteome</keyword>
<dbReference type="Pfam" id="PF12669">
    <property type="entry name" value="FeoB_associated"/>
    <property type="match status" value="1"/>
</dbReference>
<proteinExistence type="predicted"/>
<sequence>MSPINILVALVIIAAIALAVKKVMHKKSGCGCGCQSCHSTCSVNEKKGSMSNNGETR</sequence>
<evidence type="ECO:0000313" key="1">
    <source>
        <dbReference type="EMBL" id="MBM7550004.1"/>
    </source>
</evidence>
<organism evidence="1 2">
    <name type="scientific">Peptoniphilus gorbachii</name>
    <dbReference type="NCBI Taxonomy" id="411567"/>
    <lineage>
        <taxon>Bacteria</taxon>
        <taxon>Bacillati</taxon>
        <taxon>Bacillota</taxon>
        <taxon>Tissierellia</taxon>
        <taxon>Tissierellales</taxon>
        <taxon>Peptoniphilaceae</taxon>
        <taxon>Peptoniphilus</taxon>
    </lineage>
</organism>
<reference evidence="1 2" key="1">
    <citation type="submission" date="2021-01" db="EMBL/GenBank/DDBJ databases">
        <title>Genomic Encyclopedia of Type Strains, Phase IV (KMG-IV): sequencing the most valuable type-strain genomes for metagenomic binning, comparative biology and taxonomic classification.</title>
        <authorList>
            <person name="Goeker M."/>
        </authorList>
    </citation>
    <scope>NUCLEOTIDE SEQUENCE [LARGE SCALE GENOMIC DNA]</scope>
    <source>
        <strain evidence="1 2">DSM 21461</strain>
    </source>
</reference>
<accession>A0ABS2MJ16</accession>
<comment type="caution">
    <text evidence="1">The sequence shown here is derived from an EMBL/GenBank/DDBJ whole genome shotgun (WGS) entry which is preliminary data.</text>
</comment>
<name>A0ABS2MJ16_9FIRM</name>
<dbReference type="RefSeq" id="WP_205051613.1">
    <property type="nucleotide sequence ID" value="NZ_JAFBDH010000003.1"/>
</dbReference>
<dbReference type="Proteomes" id="UP000720595">
    <property type="component" value="Unassembled WGS sequence"/>
</dbReference>
<protein>
    <recommendedName>
        <fullName evidence="3">Virus attachment protein p12 family protein</fullName>
    </recommendedName>
</protein>
<dbReference type="EMBL" id="JAFBDH010000003">
    <property type="protein sequence ID" value="MBM7550004.1"/>
    <property type="molecule type" value="Genomic_DNA"/>
</dbReference>
<evidence type="ECO:0000313" key="2">
    <source>
        <dbReference type="Proteomes" id="UP000720595"/>
    </source>
</evidence>
<gene>
    <name evidence="1" type="ORF">JOD41_000735</name>
</gene>
<evidence type="ECO:0008006" key="3">
    <source>
        <dbReference type="Google" id="ProtNLM"/>
    </source>
</evidence>